<dbReference type="SMART" id="SM00213">
    <property type="entry name" value="UBQ"/>
    <property type="match status" value="1"/>
</dbReference>
<dbReference type="AlphaFoldDB" id="A0A8J8MG88"/>
<gene>
    <name evidence="2" type="ORF">HYG85_15055</name>
</gene>
<sequence>MAFLLLLNLSNVSSQAQLTDPEFYVLTLSGKYIVLPYDPTFTIEYVKYMIQCREGISKDYQKLYYAGKYLEDGRCLSDYNIQKYSKLSLVIRYYSRL</sequence>
<accession>A0A8J8MG88</accession>
<dbReference type="InterPro" id="IPR019956">
    <property type="entry name" value="Ubiquitin_dom"/>
</dbReference>
<protein>
    <submittedName>
        <fullName evidence="2">Ubiquitin</fullName>
    </submittedName>
</protein>
<feature type="domain" description="Ubiquitin-like" evidence="1">
    <location>
        <begin position="21"/>
        <end position="92"/>
    </location>
</feature>
<dbReference type="Proteomes" id="UP000677305">
    <property type="component" value="Chromosome"/>
</dbReference>
<dbReference type="PRINTS" id="PR00348">
    <property type="entry name" value="UBIQUITIN"/>
</dbReference>
<name>A0A8J8MG88_9FIRM</name>
<dbReference type="InterPro" id="IPR050158">
    <property type="entry name" value="Ubiquitin_ubiquitin-like"/>
</dbReference>
<dbReference type="Pfam" id="PF00240">
    <property type="entry name" value="ubiquitin"/>
    <property type="match status" value="1"/>
</dbReference>
<dbReference type="PROSITE" id="PS50053">
    <property type="entry name" value="UBIQUITIN_2"/>
    <property type="match status" value="1"/>
</dbReference>
<proteinExistence type="predicted"/>
<evidence type="ECO:0000259" key="1">
    <source>
        <dbReference type="PROSITE" id="PS50053"/>
    </source>
</evidence>
<dbReference type="EMBL" id="CP058561">
    <property type="protein sequence ID" value="QUH32030.1"/>
    <property type="molecule type" value="Genomic_DNA"/>
</dbReference>
<dbReference type="InterPro" id="IPR029071">
    <property type="entry name" value="Ubiquitin-like_domsf"/>
</dbReference>
<dbReference type="Gene3D" id="3.10.20.90">
    <property type="entry name" value="Phosphatidylinositol 3-kinase Catalytic Subunit, Chain A, domain 1"/>
    <property type="match status" value="1"/>
</dbReference>
<dbReference type="PANTHER" id="PTHR10666">
    <property type="entry name" value="UBIQUITIN"/>
    <property type="match status" value="1"/>
</dbReference>
<reference evidence="2 3" key="1">
    <citation type="submission" date="2020-07" db="EMBL/GenBank/DDBJ databases">
        <title>Vallitalea guaymasensis genome.</title>
        <authorList>
            <person name="Postec A."/>
        </authorList>
    </citation>
    <scope>NUCLEOTIDE SEQUENCE [LARGE SCALE GENOMIC DNA]</scope>
    <source>
        <strain evidence="2 3">Ra1766G1</strain>
    </source>
</reference>
<evidence type="ECO:0000313" key="2">
    <source>
        <dbReference type="EMBL" id="QUH32030.1"/>
    </source>
</evidence>
<dbReference type="KEGG" id="vgu:HYG85_15055"/>
<organism evidence="2 3">
    <name type="scientific">Vallitalea guaymasensis</name>
    <dbReference type="NCBI Taxonomy" id="1185412"/>
    <lineage>
        <taxon>Bacteria</taxon>
        <taxon>Bacillati</taxon>
        <taxon>Bacillota</taxon>
        <taxon>Clostridia</taxon>
        <taxon>Lachnospirales</taxon>
        <taxon>Vallitaleaceae</taxon>
        <taxon>Vallitalea</taxon>
    </lineage>
</organism>
<keyword evidence="3" id="KW-1185">Reference proteome</keyword>
<dbReference type="InterPro" id="IPR000626">
    <property type="entry name" value="Ubiquitin-like_dom"/>
</dbReference>
<evidence type="ECO:0000313" key="3">
    <source>
        <dbReference type="Proteomes" id="UP000677305"/>
    </source>
</evidence>
<dbReference type="SUPFAM" id="SSF54236">
    <property type="entry name" value="Ubiquitin-like"/>
    <property type="match status" value="1"/>
</dbReference>